<keyword evidence="13" id="KW-0437">Light-harvesting polypeptide</keyword>
<keyword evidence="5" id="KW-0042">Antenna complex</keyword>
<dbReference type="EMBL" id="JAOQNS010000007">
    <property type="protein sequence ID" value="MCW2308385.1"/>
    <property type="molecule type" value="Genomic_DNA"/>
</dbReference>
<evidence type="ECO:0000256" key="4">
    <source>
        <dbReference type="ARBA" id="ARBA00022494"/>
    </source>
</evidence>
<sequence>MKPTVGLPLFLGGVALTALGIHVAVLAATDWYPAYWNGGPTAAQTVVAPVAAEPASLTLPTGEQATLTF</sequence>
<evidence type="ECO:0000256" key="11">
    <source>
        <dbReference type="ARBA" id="ARBA00022991"/>
    </source>
</evidence>
<evidence type="ECO:0000256" key="3">
    <source>
        <dbReference type="ARBA" id="ARBA00022475"/>
    </source>
</evidence>
<evidence type="ECO:0000313" key="15">
    <source>
        <dbReference type="EMBL" id="MCW2308385.1"/>
    </source>
</evidence>
<reference evidence="16" key="1">
    <citation type="submission" date="2023-07" db="EMBL/GenBank/DDBJ databases">
        <title>Genome sequencing of Purple Non-Sulfur Bacteria from various extreme environments.</title>
        <authorList>
            <person name="Mayer M."/>
        </authorList>
    </citation>
    <scope>NUCLEOTIDE SEQUENCE [LARGE SCALE GENOMIC DNA]</scope>
    <source>
        <strain evidence="16">DSM 17935</strain>
    </source>
</reference>
<protein>
    <submittedName>
        <fullName evidence="15">Light-harvesting protein B-800-850 alpha chain</fullName>
    </submittedName>
</protein>
<dbReference type="Proteomes" id="UP001209755">
    <property type="component" value="Unassembled WGS sequence"/>
</dbReference>
<keyword evidence="10" id="KW-1133">Transmembrane helix</keyword>
<dbReference type="Pfam" id="PF00556">
    <property type="entry name" value="LHC"/>
    <property type="match status" value="1"/>
</dbReference>
<dbReference type="InterPro" id="IPR035889">
    <property type="entry name" value="Light-harvesting_complex"/>
</dbReference>
<keyword evidence="7" id="KW-0479">Metal-binding</keyword>
<keyword evidence="8" id="KW-0460">Magnesium</keyword>
<feature type="domain" description="Antenna complex alpha/beta subunit" evidence="14">
    <location>
        <begin position="1"/>
        <end position="32"/>
    </location>
</feature>
<keyword evidence="3" id="KW-1003">Cell membrane</keyword>
<evidence type="ECO:0000256" key="7">
    <source>
        <dbReference type="ARBA" id="ARBA00022723"/>
    </source>
</evidence>
<evidence type="ECO:0000256" key="9">
    <source>
        <dbReference type="ARBA" id="ARBA00022956"/>
    </source>
</evidence>
<accession>A0ABT3HDA6</accession>
<keyword evidence="6" id="KW-0812">Transmembrane</keyword>
<evidence type="ECO:0000259" key="14">
    <source>
        <dbReference type="Pfam" id="PF00556"/>
    </source>
</evidence>
<name>A0ABT3HDA6_9HYPH</name>
<evidence type="ECO:0000256" key="13">
    <source>
        <dbReference type="ARBA" id="ARBA00023243"/>
    </source>
</evidence>
<keyword evidence="4" id="KW-0148">Chlorophyll</keyword>
<dbReference type="Gene3D" id="4.10.220.20">
    <property type="entry name" value="Light-harvesting complex"/>
    <property type="match status" value="1"/>
</dbReference>
<evidence type="ECO:0000256" key="6">
    <source>
        <dbReference type="ARBA" id="ARBA00022692"/>
    </source>
</evidence>
<proteinExistence type="predicted"/>
<evidence type="ECO:0000256" key="2">
    <source>
        <dbReference type="ARBA" id="ARBA00004249"/>
    </source>
</evidence>
<evidence type="ECO:0000256" key="5">
    <source>
        <dbReference type="ARBA" id="ARBA00022549"/>
    </source>
</evidence>
<evidence type="ECO:0000313" key="16">
    <source>
        <dbReference type="Proteomes" id="UP001209755"/>
    </source>
</evidence>
<evidence type="ECO:0000256" key="10">
    <source>
        <dbReference type="ARBA" id="ARBA00022989"/>
    </source>
</evidence>
<evidence type="ECO:0000256" key="1">
    <source>
        <dbReference type="ARBA" id="ARBA00002455"/>
    </source>
</evidence>
<evidence type="ECO:0000256" key="12">
    <source>
        <dbReference type="ARBA" id="ARBA00023136"/>
    </source>
</evidence>
<keyword evidence="11" id="KW-0157">Chromophore</keyword>
<comment type="caution">
    <text evidence="15">The sequence shown here is derived from an EMBL/GenBank/DDBJ whole genome shotgun (WGS) entry which is preliminary data.</text>
</comment>
<keyword evidence="16" id="KW-1185">Reference proteome</keyword>
<keyword evidence="9" id="KW-0076">Bacteriochlorophyll</keyword>
<organism evidence="15 16">
    <name type="scientific">Rhodobium gokarnense</name>
    <dbReference type="NCBI Taxonomy" id="364296"/>
    <lineage>
        <taxon>Bacteria</taxon>
        <taxon>Pseudomonadati</taxon>
        <taxon>Pseudomonadota</taxon>
        <taxon>Alphaproteobacteria</taxon>
        <taxon>Hyphomicrobiales</taxon>
        <taxon>Rhodobiaceae</taxon>
        <taxon>Rhodobium</taxon>
    </lineage>
</organism>
<gene>
    <name evidence="15" type="ORF">M2319_002727</name>
</gene>
<evidence type="ECO:0000256" key="8">
    <source>
        <dbReference type="ARBA" id="ARBA00022842"/>
    </source>
</evidence>
<dbReference type="InterPro" id="IPR000066">
    <property type="entry name" value="Antenna_a/b"/>
</dbReference>
<dbReference type="SUPFAM" id="SSF56918">
    <property type="entry name" value="Light-harvesting complex subunits"/>
    <property type="match status" value="1"/>
</dbReference>
<comment type="subcellular location">
    <subcellularLocation>
        <location evidence="2">Cell inner membrane</location>
        <topology evidence="2">Single-pass type II membrane protein</topology>
    </subcellularLocation>
</comment>
<keyword evidence="12" id="KW-0472">Membrane</keyword>
<comment type="function">
    <text evidence="1">Antenna complexes are light-harvesting systems, which transfer the excitation energy to the reaction centers.</text>
</comment>